<dbReference type="RefSeq" id="WP_149892592.1">
    <property type="nucleotide sequence ID" value="NZ_JBHUFA010000004.1"/>
</dbReference>
<feature type="domain" description="Lysozyme inhibitor LprI-like N-terminal" evidence="6">
    <location>
        <begin position="38"/>
        <end position="118"/>
    </location>
</feature>
<evidence type="ECO:0000256" key="2">
    <source>
        <dbReference type="ARBA" id="ARBA00023136"/>
    </source>
</evidence>
<dbReference type="InterPro" id="IPR009739">
    <property type="entry name" value="LprI-like_N"/>
</dbReference>
<dbReference type="Gene3D" id="2.40.128.200">
    <property type="match status" value="1"/>
</dbReference>
<sequence>MAFIPVLARIPLFVCLAAALMSGGRAVAADGEGPSFSCARAQGAAETLVCQDPVLARLDRTLSAIYGEALALSRSLPDGGEDLRSLKAVQRGWVKGRDDCWKSEDLRSCVESAYQGRIGTLIALYRLRPSGGAVFYMCNGQPADEIAAEFFAAPSAEANGSVRLERGDRVVAGVQVRSGSGALYEAESGISIWLKGDEARLEWPEGVVSQCRVKGA</sequence>
<comment type="caution">
    <text evidence="8">The sequence shown here is derived from an EMBL/GenBank/DDBJ whole genome shotgun (WGS) entry which is preliminary data.</text>
</comment>
<dbReference type="Pfam" id="PF07007">
    <property type="entry name" value="LprI"/>
    <property type="match status" value="1"/>
</dbReference>
<feature type="chain" id="PRO_5046991089" evidence="5">
    <location>
        <begin position="29"/>
        <end position="216"/>
    </location>
</feature>
<protein>
    <submittedName>
        <fullName evidence="8">MliC family protein</fullName>
    </submittedName>
</protein>
<evidence type="ECO:0000256" key="5">
    <source>
        <dbReference type="SAM" id="SignalP"/>
    </source>
</evidence>
<name>A0ABW4JWP4_9HYPH</name>
<evidence type="ECO:0000259" key="6">
    <source>
        <dbReference type="Pfam" id="PF07007"/>
    </source>
</evidence>
<dbReference type="InterPro" id="IPR018660">
    <property type="entry name" value="MliC"/>
</dbReference>
<keyword evidence="4" id="KW-0449">Lipoprotein</keyword>
<gene>
    <name evidence="8" type="ORF">ACFSC7_13560</name>
</gene>
<dbReference type="PANTHER" id="PTHR37549">
    <property type="entry name" value="LIPOPROTEIN LPRI"/>
    <property type="match status" value="1"/>
</dbReference>
<dbReference type="Proteomes" id="UP001597327">
    <property type="component" value="Unassembled WGS sequence"/>
</dbReference>
<proteinExistence type="predicted"/>
<accession>A0ABW4JWP4</accession>
<keyword evidence="9" id="KW-1185">Reference proteome</keyword>
<dbReference type="InterPro" id="IPR036328">
    <property type="entry name" value="MliC_sf"/>
</dbReference>
<dbReference type="InterPro" id="IPR052755">
    <property type="entry name" value="Lysozyme_Inhibitor_LprI"/>
</dbReference>
<reference evidence="9" key="1">
    <citation type="journal article" date="2019" name="Int. J. Syst. Evol. Microbiol.">
        <title>The Global Catalogue of Microorganisms (GCM) 10K type strain sequencing project: providing services to taxonomists for standard genome sequencing and annotation.</title>
        <authorList>
            <consortium name="The Broad Institute Genomics Platform"/>
            <consortium name="The Broad Institute Genome Sequencing Center for Infectious Disease"/>
            <person name="Wu L."/>
            <person name="Ma J."/>
        </authorList>
    </citation>
    <scope>NUCLEOTIDE SEQUENCE [LARGE SCALE GENOMIC DNA]</scope>
    <source>
        <strain evidence="9">JCM 3369</strain>
    </source>
</reference>
<dbReference type="EMBL" id="JBHUFA010000004">
    <property type="protein sequence ID" value="MFD1696549.1"/>
    <property type="molecule type" value="Genomic_DNA"/>
</dbReference>
<dbReference type="SUPFAM" id="SSF141488">
    <property type="entry name" value="YdhA-like"/>
    <property type="match status" value="1"/>
</dbReference>
<feature type="domain" description="C-type lysozyme inhibitor" evidence="7">
    <location>
        <begin position="136"/>
        <end position="206"/>
    </location>
</feature>
<keyword evidence="3" id="KW-0564">Palmitate</keyword>
<feature type="signal peptide" evidence="5">
    <location>
        <begin position="1"/>
        <end position="28"/>
    </location>
</feature>
<evidence type="ECO:0000259" key="7">
    <source>
        <dbReference type="Pfam" id="PF09864"/>
    </source>
</evidence>
<dbReference type="Pfam" id="PF09864">
    <property type="entry name" value="MliC"/>
    <property type="match status" value="1"/>
</dbReference>
<evidence type="ECO:0000256" key="4">
    <source>
        <dbReference type="ARBA" id="ARBA00023288"/>
    </source>
</evidence>
<evidence type="ECO:0000256" key="1">
    <source>
        <dbReference type="ARBA" id="ARBA00022729"/>
    </source>
</evidence>
<evidence type="ECO:0000313" key="8">
    <source>
        <dbReference type="EMBL" id="MFD1696549.1"/>
    </source>
</evidence>
<evidence type="ECO:0000313" key="9">
    <source>
        <dbReference type="Proteomes" id="UP001597327"/>
    </source>
</evidence>
<keyword evidence="2" id="KW-0472">Membrane</keyword>
<organism evidence="8 9">
    <name type="scientific">Roseibium aestuarii</name>
    <dbReference type="NCBI Taxonomy" id="2600299"/>
    <lineage>
        <taxon>Bacteria</taxon>
        <taxon>Pseudomonadati</taxon>
        <taxon>Pseudomonadota</taxon>
        <taxon>Alphaproteobacteria</taxon>
        <taxon>Hyphomicrobiales</taxon>
        <taxon>Stappiaceae</taxon>
        <taxon>Roseibium</taxon>
    </lineage>
</organism>
<keyword evidence="1 5" id="KW-0732">Signal</keyword>
<dbReference type="PANTHER" id="PTHR37549:SF1">
    <property type="entry name" value="LIPOPROTEIN LPRI"/>
    <property type="match status" value="1"/>
</dbReference>
<evidence type="ECO:0000256" key="3">
    <source>
        <dbReference type="ARBA" id="ARBA00023139"/>
    </source>
</evidence>